<dbReference type="GeneTree" id="ENSGT00390000003986"/>
<dbReference type="InterPro" id="IPR019193">
    <property type="entry name" value="UBQ-conj_enz_E2-bd_prot"/>
</dbReference>
<dbReference type="PANTHER" id="PTHR31531">
    <property type="entry name" value="E3 UBIQUITIN-PROTEIN LIGASE E3D FAMILY MEMBER"/>
    <property type="match status" value="1"/>
</dbReference>
<evidence type="ECO:0000256" key="5">
    <source>
        <dbReference type="ARBA" id="ARBA00032234"/>
    </source>
</evidence>
<dbReference type="GO" id="GO:0000151">
    <property type="term" value="C:ubiquitin ligase complex"/>
    <property type="evidence" value="ECO:0007669"/>
    <property type="project" value="TreeGrafter"/>
</dbReference>
<evidence type="ECO:0000256" key="8">
    <source>
        <dbReference type="ARBA" id="ARBA00064185"/>
    </source>
</evidence>
<dbReference type="GO" id="GO:0061630">
    <property type="term" value="F:ubiquitin protein ligase activity"/>
    <property type="evidence" value="ECO:0007669"/>
    <property type="project" value="UniProtKB-EC"/>
</dbReference>
<feature type="compositionally biased region" description="Polar residues" evidence="9">
    <location>
        <begin position="242"/>
        <end position="254"/>
    </location>
</feature>
<keyword evidence="11" id="KW-1185">Reference proteome</keyword>
<gene>
    <name evidence="10" type="primary">UBE3D</name>
</gene>
<evidence type="ECO:0000256" key="6">
    <source>
        <dbReference type="ARBA" id="ARBA00032298"/>
    </source>
</evidence>
<evidence type="ECO:0000313" key="10">
    <source>
        <dbReference type="Ensembl" id="ENSLLEP00000029347.1"/>
    </source>
</evidence>
<evidence type="ECO:0000256" key="1">
    <source>
        <dbReference type="ARBA" id="ARBA00000885"/>
    </source>
</evidence>
<dbReference type="GO" id="GO:0031624">
    <property type="term" value="F:ubiquitin conjugating enzyme binding"/>
    <property type="evidence" value="ECO:0007669"/>
    <property type="project" value="TreeGrafter"/>
</dbReference>
<dbReference type="PANTHER" id="PTHR31531:SF2">
    <property type="entry name" value="E3 UBIQUITIN-PROTEIN LIGASE E3D"/>
    <property type="match status" value="1"/>
</dbReference>
<dbReference type="GO" id="GO:0030332">
    <property type="term" value="F:cyclin binding"/>
    <property type="evidence" value="ECO:0007669"/>
    <property type="project" value="TreeGrafter"/>
</dbReference>
<evidence type="ECO:0000313" key="11">
    <source>
        <dbReference type="Proteomes" id="UP000694569"/>
    </source>
</evidence>
<sequence>MSRRCSRAQPAGGAAGSAAQCKRGRAVPCLQLLPGHTWRCCRRQRVSIRLACESLLRVLPPAMGSTLRLEIRRTMQTAVLILGGFEGKGFPVDVSLTPSSLQIQTPESCETLNLPPEVKLIPSSCRFMQHVAGEGLHIRMKVHTDGATDDVRTLKDILKVQENITFQCQPCGEMIIQEQQFQRVLPLPSENWSSLVEEWCCHPDPFANRNCLPKVNDCFLGDTFLLVNRANLSDPPEETNEKSSAPHSVDANVSNSKENTKVICKRCKTMLGETVSSDVVKYYITEVLIRPSCQDFQIISRTQFMESVIVQLLMELSASKSTYRFCVQGQDGKLYLLLWLLNVDTLLVESGTRSGTVTSLFFGNFPAPSSGSLEVRNAVRVLFCSCRQQTKKELADKWINETGAQVLTFPSHTCLELLLLLSINNSSLPHSLRFMNDWQAKSELHSTRGKKLIQSNLELFFWVAYLKI</sequence>
<dbReference type="OrthoDB" id="66510at2759"/>
<dbReference type="GO" id="GO:0006513">
    <property type="term" value="P:protein monoubiquitination"/>
    <property type="evidence" value="ECO:0007669"/>
    <property type="project" value="TreeGrafter"/>
</dbReference>
<name>A0A8C5PY88_9ANUR</name>
<dbReference type="GO" id="GO:0043161">
    <property type="term" value="P:proteasome-mediated ubiquitin-dependent protein catabolic process"/>
    <property type="evidence" value="ECO:0007669"/>
    <property type="project" value="TreeGrafter"/>
</dbReference>
<dbReference type="GO" id="GO:0000209">
    <property type="term" value="P:protein polyubiquitination"/>
    <property type="evidence" value="ECO:0007669"/>
    <property type="project" value="TreeGrafter"/>
</dbReference>
<proteinExistence type="predicted"/>
<evidence type="ECO:0000256" key="2">
    <source>
        <dbReference type="ARBA" id="ARBA00012485"/>
    </source>
</evidence>
<accession>A0A8C5PY88</accession>
<dbReference type="GO" id="GO:0005634">
    <property type="term" value="C:nucleus"/>
    <property type="evidence" value="ECO:0007669"/>
    <property type="project" value="TreeGrafter"/>
</dbReference>
<dbReference type="Pfam" id="PF09814">
    <property type="entry name" value="HECT_2"/>
    <property type="match status" value="1"/>
</dbReference>
<dbReference type="AlphaFoldDB" id="A0A8C5PY88"/>
<protein>
    <recommendedName>
        <fullName evidence="3">E3 ubiquitin-protein ligase E3D</fullName>
        <ecNumber evidence="2">2.3.2.26</ecNumber>
    </recommendedName>
    <alternativeName>
        <fullName evidence="6">HECT-type E3 ubiquitin transferase E3D</fullName>
    </alternativeName>
    <alternativeName>
        <fullName evidence="5">UbcH10-binding protein with a HECT-like domain</fullName>
    </alternativeName>
    <alternativeName>
        <fullName evidence="4">Ubiquitin-conjugating enzyme E2C-binding protein</fullName>
    </alternativeName>
</protein>
<evidence type="ECO:0000256" key="3">
    <source>
        <dbReference type="ARBA" id="ARBA00013646"/>
    </source>
</evidence>
<evidence type="ECO:0000256" key="7">
    <source>
        <dbReference type="ARBA" id="ARBA00053831"/>
    </source>
</evidence>
<dbReference type="GO" id="GO:0005829">
    <property type="term" value="C:cytosol"/>
    <property type="evidence" value="ECO:0007669"/>
    <property type="project" value="TreeGrafter"/>
</dbReference>
<evidence type="ECO:0000256" key="9">
    <source>
        <dbReference type="SAM" id="MobiDB-lite"/>
    </source>
</evidence>
<reference evidence="10" key="2">
    <citation type="submission" date="2025-09" db="UniProtKB">
        <authorList>
            <consortium name="Ensembl"/>
        </authorList>
    </citation>
    <scope>IDENTIFICATION</scope>
</reference>
<dbReference type="GO" id="GO:0051865">
    <property type="term" value="P:protein autoubiquitination"/>
    <property type="evidence" value="ECO:0007669"/>
    <property type="project" value="TreeGrafter"/>
</dbReference>
<comment type="catalytic activity">
    <reaction evidence="1">
        <text>S-ubiquitinyl-[E2 ubiquitin-conjugating enzyme]-L-cysteine + [acceptor protein]-L-lysine = [E2 ubiquitin-conjugating enzyme]-L-cysteine + N(6)-ubiquitinyl-[acceptor protein]-L-lysine.</text>
        <dbReference type="EC" id="2.3.2.26"/>
    </reaction>
</comment>
<comment type="function">
    <text evidence="7">E3 ubiquitin-protein ligase which accepts ubiquitin from specific E2 ubiquitin-conjugating enzymes, and transfers it to substrates, generally promoting their degradation by the proteasome. Independently of its E3 ubiquitin-protein ligase activity, acts as an inhibitor of CPSF3 endonuclease activity by blocking CPSF3 active site.</text>
</comment>
<dbReference type="Ensembl" id="ENSLLET00000030482.1">
    <property type="protein sequence ID" value="ENSLLEP00000029347.1"/>
    <property type="gene ID" value="ENSLLEG00000018615.1"/>
</dbReference>
<reference evidence="10" key="1">
    <citation type="submission" date="2025-08" db="UniProtKB">
        <authorList>
            <consortium name="Ensembl"/>
        </authorList>
    </citation>
    <scope>IDENTIFICATION</scope>
</reference>
<dbReference type="Proteomes" id="UP000694569">
    <property type="component" value="Unplaced"/>
</dbReference>
<evidence type="ECO:0000256" key="4">
    <source>
        <dbReference type="ARBA" id="ARBA00029737"/>
    </source>
</evidence>
<dbReference type="EC" id="2.3.2.26" evidence="2"/>
<organism evidence="10 11">
    <name type="scientific">Leptobrachium leishanense</name>
    <name type="common">Leishan spiny toad</name>
    <dbReference type="NCBI Taxonomy" id="445787"/>
    <lineage>
        <taxon>Eukaryota</taxon>
        <taxon>Metazoa</taxon>
        <taxon>Chordata</taxon>
        <taxon>Craniata</taxon>
        <taxon>Vertebrata</taxon>
        <taxon>Euteleostomi</taxon>
        <taxon>Amphibia</taxon>
        <taxon>Batrachia</taxon>
        <taxon>Anura</taxon>
        <taxon>Pelobatoidea</taxon>
        <taxon>Megophryidae</taxon>
        <taxon>Leptobrachium</taxon>
    </lineage>
</organism>
<comment type="subunit">
    <text evidence="8">Interacts with UBE2C/UbcH10 (E2 ubiquitin-conjugating enzyme). In vitro, interacts with cyclin-B.</text>
</comment>
<feature type="region of interest" description="Disordered" evidence="9">
    <location>
        <begin position="235"/>
        <end position="254"/>
    </location>
</feature>